<feature type="region of interest" description="Disordered" evidence="1">
    <location>
        <begin position="1"/>
        <end position="23"/>
    </location>
</feature>
<proteinExistence type="predicted"/>
<dbReference type="AlphaFoldDB" id="R7SF40"/>
<evidence type="ECO:0000313" key="3">
    <source>
        <dbReference type="Proteomes" id="UP000053630"/>
    </source>
</evidence>
<dbReference type="GeneID" id="18676067"/>
<reference evidence="3" key="1">
    <citation type="journal article" date="2012" name="Science">
        <title>The Paleozoic origin of enzymatic lignin decomposition reconstructed from 31 fungal genomes.</title>
        <authorList>
            <person name="Floudas D."/>
            <person name="Binder M."/>
            <person name="Riley R."/>
            <person name="Barry K."/>
            <person name="Blanchette R.A."/>
            <person name="Henrissat B."/>
            <person name="Martinez A.T."/>
            <person name="Otillar R."/>
            <person name="Spatafora J.W."/>
            <person name="Yadav J.S."/>
            <person name="Aerts A."/>
            <person name="Benoit I."/>
            <person name="Boyd A."/>
            <person name="Carlson A."/>
            <person name="Copeland A."/>
            <person name="Coutinho P.M."/>
            <person name="de Vries R.P."/>
            <person name="Ferreira P."/>
            <person name="Findley K."/>
            <person name="Foster B."/>
            <person name="Gaskell J."/>
            <person name="Glotzer D."/>
            <person name="Gorecki P."/>
            <person name="Heitman J."/>
            <person name="Hesse C."/>
            <person name="Hori C."/>
            <person name="Igarashi K."/>
            <person name="Jurgens J.A."/>
            <person name="Kallen N."/>
            <person name="Kersten P."/>
            <person name="Kohler A."/>
            <person name="Kuees U."/>
            <person name="Kumar T.K.A."/>
            <person name="Kuo A."/>
            <person name="LaButti K."/>
            <person name="Larrondo L.F."/>
            <person name="Lindquist E."/>
            <person name="Ling A."/>
            <person name="Lombard V."/>
            <person name="Lucas S."/>
            <person name="Lundell T."/>
            <person name="Martin R."/>
            <person name="McLaughlin D.J."/>
            <person name="Morgenstern I."/>
            <person name="Morin E."/>
            <person name="Murat C."/>
            <person name="Nagy L.G."/>
            <person name="Nolan M."/>
            <person name="Ohm R.A."/>
            <person name="Patyshakuliyeva A."/>
            <person name="Rokas A."/>
            <person name="Ruiz-Duenas F.J."/>
            <person name="Sabat G."/>
            <person name="Salamov A."/>
            <person name="Samejima M."/>
            <person name="Schmutz J."/>
            <person name="Slot J.C."/>
            <person name="St John F."/>
            <person name="Stenlid J."/>
            <person name="Sun H."/>
            <person name="Sun S."/>
            <person name="Syed K."/>
            <person name="Tsang A."/>
            <person name="Wiebenga A."/>
            <person name="Young D."/>
            <person name="Pisabarro A."/>
            <person name="Eastwood D.C."/>
            <person name="Martin F."/>
            <person name="Cullen D."/>
            <person name="Grigoriev I.V."/>
            <person name="Hibbett D.S."/>
        </authorList>
    </citation>
    <scope>NUCLEOTIDE SEQUENCE [LARGE SCALE GENOMIC DNA]</scope>
    <source>
        <strain evidence="3">MF3/22</strain>
    </source>
</reference>
<dbReference type="KEGG" id="fme:FOMMEDRAFT_163846"/>
<protein>
    <submittedName>
        <fullName evidence="2">Uncharacterized protein</fullName>
    </submittedName>
</protein>
<name>R7SF40_FOMME</name>
<dbReference type="RefSeq" id="XP_007272396.1">
    <property type="nucleotide sequence ID" value="XM_007272334.1"/>
</dbReference>
<dbReference type="Proteomes" id="UP000053630">
    <property type="component" value="Unassembled WGS sequence"/>
</dbReference>
<keyword evidence="3" id="KW-1185">Reference proteome</keyword>
<accession>R7SF40</accession>
<dbReference type="EMBL" id="JH718996">
    <property type="protein sequence ID" value="EJC97341.1"/>
    <property type="molecule type" value="Genomic_DNA"/>
</dbReference>
<evidence type="ECO:0000256" key="1">
    <source>
        <dbReference type="SAM" id="MobiDB-lite"/>
    </source>
</evidence>
<organism evidence="2 3">
    <name type="scientific">Fomitiporia mediterranea (strain MF3/22)</name>
    <name type="common">Grapevine white-rot fungus</name>
    <dbReference type="NCBI Taxonomy" id="694068"/>
    <lineage>
        <taxon>Eukaryota</taxon>
        <taxon>Fungi</taxon>
        <taxon>Dikarya</taxon>
        <taxon>Basidiomycota</taxon>
        <taxon>Agaricomycotina</taxon>
        <taxon>Agaricomycetes</taxon>
        <taxon>Hymenochaetales</taxon>
        <taxon>Hymenochaetaceae</taxon>
        <taxon>Fomitiporia</taxon>
    </lineage>
</organism>
<evidence type="ECO:0000313" key="2">
    <source>
        <dbReference type="EMBL" id="EJC97341.1"/>
    </source>
</evidence>
<gene>
    <name evidence="2" type="ORF">FOMMEDRAFT_163846</name>
</gene>
<sequence>MSPSPFEPERPRDTPLQSPTTAKFTAPLITRHSQSIQRARIDTASPAAQSARSMLRTLTWFHNLSHKHNLDLCNPHNITIRTHTQLDSLGLCSNQGTETKTTSNSLRTHLSSSVANAHLPPILTTTANSIRSSPIVHCMAARSDICTRRAVACTKWRWRTADFEMGDAECLQGRGQLQIRSLPLSLSMPSLSSNPSGSGQGMSLAIDTRNALVRRSSLVRSQPLPTRICITADMDTLTRSLHKS</sequence>